<protein>
    <submittedName>
        <fullName evidence="1">Uncharacterized protein</fullName>
    </submittedName>
</protein>
<dbReference type="Proteomes" id="UP000814176">
    <property type="component" value="Unassembled WGS sequence"/>
</dbReference>
<evidence type="ECO:0000313" key="1">
    <source>
        <dbReference type="EMBL" id="KAH9833993.1"/>
    </source>
</evidence>
<dbReference type="RefSeq" id="XP_047776649.1">
    <property type="nucleotide sequence ID" value="XM_047916651.1"/>
</dbReference>
<keyword evidence="2" id="KW-1185">Reference proteome</keyword>
<gene>
    <name evidence="1" type="ORF">C8Q71DRAFT_155065</name>
</gene>
<sequence>MVVAALVCLAHKYQVDYVRDAYLSRMKSCFCTDLKMWNGVHDAHGSAVMRYSNVDAITAVNIARLTGTNSMLPTALYLCCQLDVECLLNGSPRLGGTLECLSRQDFVRCMNARQSLLTSTVLEDLDFYIRSLQRGPKLHEHCQHEIDVIRREHLVGSLGLPPSEDALASEVPSYRASQKKLWWGMCAECAEAMGLDDQLRRTILWCKLPELLALEAPAEWPEPPAENFRSTRIVPWGMEW</sequence>
<comment type="caution">
    <text evidence="1">The sequence shown here is derived from an EMBL/GenBank/DDBJ whole genome shotgun (WGS) entry which is preliminary data.</text>
</comment>
<dbReference type="EMBL" id="JADCUA010000016">
    <property type="protein sequence ID" value="KAH9833993.1"/>
    <property type="molecule type" value="Genomic_DNA"/>
</dbReference>
<evidence type="ECO:0000313" key="2">
    <source>
        <dbReference type="Proteomes" id="UP000814176"/>
    </source>
</evidence>
<name>A0ABQ8K9M0_9APHY</name>
<reference evidence="1 2" key="1">
    <citation type="journal article" date="2021" name="Environ. Microbiol.">
        <title>Gene family expansions and transcriptome signatures uncover fungal adaptations to wood decay.</title>
        <authorList>
            <person name="Hage H."/>
            <person name="Miyauchi S."/>
            <person name="Viragh M."/>
            <person name="Drula E."/>
            <person name="Min B."/>
            <person name="Chaduli D."/>
            <person name="Navarro D."/>
            <person name="Favel A."/>
            <person name="Norest M."/>
            <person name="Lesage-Meessen L."/>
            <person name="Balint B."/>
            <person name="Merenyi Z."/>
            <person name="de Eugenio L."/>
            <person name="Morin E."/>
            <person name="Martinez A.T."/>
            <person name="Baldrian P."/>
            <person name="Stursova M."/>
            <person name="Martinez M.J."/>
            <person name="Novotny C."/>
            <person name="Magnuson J.K."/>
            <person name="Spatafora J.W."/>
            <person name="Maurice S."/>
            <person name="Pangilinan J."/>
            <person name="Andreopoulos W."/>
            <person name="LaButti K."/>
            <person name="Hundley H."/>
            <person name="Na H."/>
            <person name="Kuo A."/>
            <person name="Barry K."/>
            <person name="Lipzen A."/>
            <person name="Henrissat B."/>
            <person name="Riley R."/>
            <person name="Ahrendt S."/>
            <person name="Nagy L.G."/>
            <person name="Grigoriev I.V."/>
            <person name="Martin F."/>
            <person name="Rosso M.N."/>
        </authorList>
    </citation>
    <scope>NUCLEOTIDE SEQUENCE [LARGE SCALE GENOMIC DNA]</scope>
    <source>
        <strain evidence="1 2">CIRM-BRFM 1785</strain>
    </source>
</reference>
<accession>A0ABQ8K9M0</accession>
<organism evidence="1 2">
    <name type="scientific">Rhodofomes roseus</name>
    <dbReference type="NCBI Taxonomy" id="34475"/>
    <lineage>
        <taxon>Eukaryota</taxon>
        <taxon>Fungi</taxon>
        <taxon>Dikarya</taxon>
        <taxon>Basidiomycota</taxon>
        <taxon>Agaricomycotina</taxon>
        <taxon>Agaricomycetes</taxon>
        <taxon>Polyporales</taxon>
        <taxon>Rhodofomes</taxon>
    </lineage>
</organism>
<dbReference type="GeneID" id="71997383"/>
<proteinExistence type="predicted"/>